<dbReference type="EMBL" id="PGGS01001299">
    <property type="protein sequence ID" value="PNH00572.1"/>
    <property type="molecule type" value="Genomic_DNA"/>
</dbReference>
<dbReference type="AlphaFoldDB" id="A0A2J7ZJZ0"/>
<keyword evidence="2" id="KW-1185">Reference proteome</keyword>
<sequence>MLAHPNILQTYDHQMALLSESDVAKCRSSWEQQQQMSQARDDVSLCGSSRLLVAEARADSFEMLSPPSRDTLDAPGCTSRAGGSCSIDLWQVLFMLGARPGQFLTLIVMVRCAGV</sequence>
<accession>A0A2J7ZJZ0</accession>
<protein>
    <submittedName>
        <fullName evidence="1">Uncharacterized protein</fullName>
    </submittedName>
</protein>
<proteinExistence type="predicted"/>
<dbReference type="Proteomes" id="UP000236333">
    <property type="component" value="Unassembled WGS sequence"/>
</dbReference>
<name>A0A2J7ZJZ0_9CHLO</name>
<gene>
    <name evidence="1" type="ORF">TSOC_013601</name>
</gene>
<evidence type="ECO:0000313" key="1">
    <source>
        <dbReference type="EMBL" id="PNH00572.1"/>
    </source>
</evidence>
<evidence type="ECO:0000313" key="2">
    <source>
        <dbReference type="Proteomes" id="UP000236333"/>
    </source>
</evidence>
<feature type="non-terminal residue" evidence="1">
    <location>
        <position position="115"/>
    </location>
</feature>
<organism evidence="1 2">
    <name type="scientific">Tetrabaena socialis</name>
    <dbReference type="NCBI Taxonomy" id="47790"/>
    <lineage>
        <taxon>Eukaryota</taxon>
        <taxon>Viridiplantae</taxon>
        <taxon>Chlorophyta</taxon>
        <taxon>core chlorophytes</taxon>
        <taxon>Chlorophyceae</taxon>
        <taxon>CS clade</taxon>
        <taxon>Chlamydomonadales</taxon>
        <taxon>Tetrabaenaceae</taxon>
        <taxon>Tetrabaena</taxon>
    </lineage>
</organism>
<comment type="caution">
    <text evidence="1">The sequence shown here is derived from an EMBL/GenBank/DDBJ whole genome shotgun (WGS) entry which is preliminary data.</text>
</comment>
<reference evidence="1 2" key="1">
    <citation type="journal article" date="2017" name="Mol. Biol. Evol.">
        <title>The 4-celled Tetrabaena socialis nuclear genome reveals the essential components for genetic control of cell number at the origin of multicellularity in the volvocine lineage.</title>
        <authorList>
            <person name="Featherston J."/>
            <person name="Arakaki Y."/>
            <person name="Hanschen E.R."/>
            <person name="Ferris P.J."/>
            <person name="Michod R.E."/>
            <person name="Olson B.J.S.C."/>
            <person name="Nozaki H."/>
            <person name="Durand P.M."/>
        </authorList>
    </citation>
    <scope>NUCLEOTIDE SEQUENCE [LARGE SCALE GENOMIC DNA]</scope>
    <source>
        <strain evidence="1 2">NIES-571</strain>
    </source>
</reference>